<accession>A0A3P6TCW6</accession>
<dbReference type="GO" id="GO:0046426">
    <property type="term" value="P:negative regulation of receptor signaling pathway via JAK-STAT"/>
    <property type="evidence" value="ECO:0007669"/>
    <property type="project" value="TreeGrafter"/>
</dbReference>
<feature type="domain" description="Tyrosine-protein phosphatase" evidence="7">
    <location>
        <begin position="1"/>
        <end position="75"/>
    </location>
</feature>
<dbReference type="OrthoDB" id="9450131at2759"/>
<evidence type="ECO:0000256" key="5">
    <source>
        <dbReference type="ARBA" id="ARBA00022912"/>
    </source>
</evidence>
<dbReference type="GO" id="GO:0019901">
    <property type="term" value="F:protein kinase binding"/>
    <property type="evidence" value="ECO:0007669"/>
    <property type="project" value="TreeGrafter"/>
</dbReference>
<dbReference type="EC" id="3.1.3.48" evidence="2"/>
<sequence>MVWEQNVPAVIMLNKLMESGRHKCATYFPSKSEQSVEFDDYTVILEEEEQHHNFVVRKIRLKKLNEEGGQTFYFP</sequence>
<evidence type="ECO:0000313" key="9">
    <source>
        <dbReference type="Proteomes" id="UP000271889"/>
    </source>
</evidence>
<organism evidence="8 9">
    <name type="scientific">Cylicostephanus goldi</name>
    <name type="common">Nematode worm</name>
    <dbReference type="NCBI Taxonomy" id="71465"/>
    <lineage>
        <taxon>Eukaryota</taxon>
        <taxon>Metazoa</taxon>
        <taxon>Ecdysozoa</taxon>
        <taxon>Nematoda</taxon>
        <taxon>Chromadorea</taxon>
        <taxon>Rhabditida</taxon>
        <taxon>Rhabditina</taxon>
        <taxon>Rhabditomorpha</taxon>
        <taxon>Strongyloidea</taxon>
        <taxon>Strongylidae</taxon>
        <taxon>Cylicostephanus</taxon>
    </lineage>
</organism>
<dbReference type="Proteomes" id="UP000271889">
    <property type="component" value="Unassembled WGS sequence"/>
</dbReference>
<keyword evidence="9" id="KW-1185">Reference proteome</keyword>
<evidence type="ECO:0000259" key="7">
    <source>
        <dbReference type="PROSITE" id="PS50055"/>
    </source>
</evidence>
<dbReference type="Gene3D" id="3.90.190.10">
    <property type="entry name" value="Protein tyrosine phosphatase superfamily"/>
    <property type="match status" value="1"/>
</dbReference>
<dbReference type="InterPro" id="IPR000242">
    <property type="entry name" value="PTP_cat"/>
</dbReference>
<keyword evidence="4" id="KW-0378">Hydrolase</keyword>
<dbReference type="Pfam" id="PF00102">
    <property type="entry name" value="Y_phosphatase"/>
    <property type="match status" value="1"/>
</dbReference>
<evidence type="ECO:0000256" key="3">
    <source>
        <dbReference type="ARBA" id="ARBA00022553"/>
    </source>
</evidence>
<name>A0A3P6TCW6_CYLGO</name>
<dbReference type="GO" id="GO:0005634">
    <property type="term" value="C:nucleus"/>
    <property type="evidence" value="ECO:0007669"/>
    <property type="project" value="TreeGrafter"/>
</dbReference>
<dbReference type="InterPro" id="IPR051985">
    <property type="entry name" value="NR_tyrosine_phosphatase"/>
</dbReference>
<dbReference type="AlphaFoldDB" id="A0A3P6TCW6"/>
<evidence type="ECO:0000313" key="8">
    <source>
        <dbReference type="EMBL" id="VDK81179.1"/>
    </source>
</evidence>
<evidence type="ECO:0000256" key="1">
    <source>
        <dbReference type="ARBA" id="ARBA00004308"/>
    </source>
</evidence>
<reference evidence="8 9" key="1">
    <citation type="submission" date="2018-11" db="EMBL/GenBank/DDBJ databases">
        <authorList>
            <consortium name="Pathogen Informatics"/>
        </authorList>
    </citation>
    <scope>NUCLEOTIDE SEQUENCE [LARGE SCALE GENOMIC DNA]</scope>
</reference>
<dbReference type="PROSITE" id="PS50055">
    <property type="entry name" value="TYR_PHOSPHATASE_PTP"/>
    <property type="match status" value="1"/>
</dbReference>
<dbReference type="GO" id="GO:0070373">
    <property type="term" value="P:negative regulation of ERK1 and ERK2 cascade"/>
    <property type="evidence" value="ECO:0007669"/>
    <property type="project" value="TreeGrafter"/>
</dbReference>
<comment type="subcellular location">
    <subcellularLocation>
        <location evidence="1">Endomembrane system</location>
    </subcellularLocation>
</comment>
<keyword evidence="5" id="KW-0904">Protein phosphatase</keyword>
<dbReference type="PANTHER" id="PTHR46047:SF3">
    <property type="entry name" value="TYROSINE-PROTEIN PHOSPHATASE NON-RECEPTOR TYPE 61F"/>
    <property type="match status" value="1"/>
</dbReference>
<dbReference type="SUPFAM" id="SSF52799">
    <property type="entry name" value="(Phosphotyrosine protein) phosphatases II"/>
    <property type="match status" value="1"/>
</dbReference>
<dbReference type="PANTHER" id="PTHR46047">
    <property type="entry name" value="TYROSINE-PROTEIN PHOSPHATASE NON-RECEPTOR TYPE 61F"/>
    <property type="match status" value="1"/>
</dbReference>
<keyword evidence="6" id="KW-0472">Membrane</keyword>
<dbReference type="InterPro" id="IPR029021">
    <property type="entry name" value="Prot-tyrosine_phosphatase-like"/>
</dbReference>
<gene>
    <name evidence="8" type="ORF">CGOC_LOCUS7795</name>
</gene>
<keyword evidence="3" id="KW-0597">Phosphoprotein</keyword>
<dbReference type="GO" id="GO:0004726">
    <property type="term" value="F:non-membrane spanning protein tyrosine phosphatase activity"/>
    <property type="evidence" value="ECO:0007669"/>
    <property type="project" value="TreeGrafter"/>
</dbReference>
<dbReference type="EMBL" id="UYRV01027562">
    <property type="protein sequence ID" value="VDK81179.1"/>
    <property type="molecule type" value="Genomic_DNA"/>
</dbReference>
<evidence type="ECO:0000256" key="4">
    <source>
        <dbReference type="ARBA" id="ARBA00022801"/>
    </source>
</evidence>
<protein>
    <recommendedName>
        <fullName evidence="2">protein-tyrosine-phosphatase</fullName>
        <ecNumber evidence="2">3.1.3.48</ecNumber>
    </recommendedName>
</protein>
<evidence type="ECO:0000256" key="2">
    <source>
        <dbReference type="ARBA" id="ARBA00013064"/>
    </source>
</evidence>
<proteinExistence type="predicted"/>
<dbReference type="GO" id="GO:0005737">
    <property type="term" value="C:cytoplasm"/>
    <property type="evidence" value="ECO:0007669"/>
    <property type="project" value="TreeGrafter"/>
</dbReference>
<evidence type="ECO:0000256" key="6">
    <source>
        <dbReference type="ARBA" id="ARBA00023136"/>
    </source>
</evidence>
<dbReference type="GO" id="GO:0012505">
    <property type="term" value="C:endomembrane system"/>
    <property type="evidence" value="ECO:0007669"/>
    <property type="project" value="UniProtKB-SubCell"/>
</dbReference>